<proteinExistence type="inferred from homology"/>
<dbReference type="GO" id="GO:0016616">
    <property type="term" value="F:oxidoreductase activity, acting on the CH-OH group of donors, NAD or NADP as acceptor"/>
    <property type="evidence" value="ECO:0007669"/>
    <property type="project" value="TreeGrafter"/>
</dbReference>
<name>A0A0P1KKT1_9SACH</name>
<feature type="transmembrane region" description="Helical" evidence="2">
    <location>
        <begin position="35"/>
        <end position="53"/>
    </location>
</feature>
<gene>
    <name evidence="3" type="ORF">LAQU0_S01e01288g</name>
</gene>
<accession>A0A0P1KKT1</accession>
<keyword evidence="2" id="KW-1133">Transmembrane helix</keyword>
<reference evidence="4" key="1">
    <citation type="submission" date="2015-10" db="EMBL/GenBank/DDBJ databases">
        <authorList>
            <person name="Devillers H."/>
        </authorList>
    </citation>
    <scope>NUCLEOTIDE SEQUENCE [LARGE SCALE GENOMIC DNA]</scope>
</reference>
<dbReference type="OrthoDB" id="5840532at2759"/>
<dbReference type="PRINTS" id="PR00080">
    <property type="entry name" value="SDRFAMILY"/>
</dbReference>
<evidence type="ECO:0000313" key="3">
    <source>
        <dbReference type="EMBL" id="CUS20202.1"/>
    </source>
</evidence>
<dbReference type="Gene3D" id="3.40.50.720">
    <property type="entry name" value="NAD(P)-binding Rossmann-like Domain"/>
    <property type="match status" value="1"/>
</dbReference>
<dbReference type="PANTHER" id="PTHR24322">
    <property type="entry name" value="PKSB"/>
    <property type="match status" value="1"/>
</dbReference>
<evidence type="ECO:0000313" key="4">
    <source>
        <dbReference type="Proteomes" id="UP000236544"/>
    </source>
</evidence>
<dbReference type="Pfam" id="PF00106">
    <property type="entry name" value="adh_short"/>
    <property type="match status" value="1"/>
</dbReference>
<dbReference type="PANTHER" id="PTHR24322:SF743">
    <property type="entry name" value="AER111WP"/>
    <property type="match status" value="1"/>
</dbReference>
<comment type="similarity">
    <text evidence="1">Belongs to the short-chain dehydrogenases/reductases (SDR) family.</text>
</comment>
<dbReference type="InterPro" id="IPR002347">
    <property type="entry name" value="SDR_fam"/>
</dbReference>
<dbReference type="AlphaFoldDB" id="A0A0P1KKT1"/>
<evidence type="ECO:0000256" key="2">
    <source>
        <dbReference type="SAM" id="Phobius"/>
    </source>
</evidence>
<organism evidence="3 4">
    <name type="scientific">Lachancea quebecensis</name>
    <dbReference type="NCBI Taxonomy" id="1654605"/>
    <lineage>
        <taxon>Eukaryota</taxon>
        <taxon>Fungi</taxon>
        <taxon>Dikarya</taxon>
        <taxon>Ascomycota</taxon>
        <taxon>Saccharomycotina</taxon>
        <taxon>Saccharomycetes</taxon>
        <taxon>Saccharomycetales</taxon>
        <taxon>Saccharomycetaceae</taxon>
        <taxon>Lachancea</taxon>
    </lineage>
</organism>
<dbReference type="Proteomes" id="UP000236544">
    <property type="component" value="Unassembled WGS sequence"/>
</dbReference>
<evidence type="ECO:0000256" key="1">
    <source>
        <dbReference type="RuleBase" id="RU000363"/>
    </source>
</evidence>
<keyword evidence="4" id="KW-1185">Reference proteome</keyword>
<dbReference type="PRINTS" id="PR00081">
    <property type="entry name" value="GDHRDH"/>
</dbReference>
<protein>
    <submittedName>
        <fullName evidence="3">LAQU0S01e01288g1_1</fullName>
    </submittedName>
</protein>
<dbReference type="EMBL" id="LN890560">
    <property type="protein sequence ID" value="CUS20202.1"/>
    <property type="molecule type" value="Genomic_DNA"/>
</dbReference>
<sequence length="324" mass="36205">MNVDTIFNSFVLPLLRCPVVLVLTFGTFTKHDTRSWFWLTLVYSILLNVLVIANRKFKQRGPWVDLRKLGNATCVVTGGSNGLGLAIVQRFIAKSHKLRVVSLDLSPPKFVHPRLDYRKCDLSDPSSVDHAIEEIKRDYGEVDILVNNAGIRGKYQHFCELQKKDVDRVFQVNVFSPMRLIQQLSPKKSELRQFYAVTIASTLGICTPARGSSYGASKAALISFHEAWTQELGDANNVRSLLVTPGQLDTTMFSGFEPPKQFFAPIVNPGELARQIVEKCSVGERGELSAPLYANFMGVLRTLPYAVIYFARKASGMDSCLPDE</sequence>
<dbReference type="InterPro" id="IPR036291">
    <property type="entry name" value="NAD(P)-bd_dom_sf"/>
</dbReference>
<dbReference type="SUPFAM" id="SSF51735">
    <property type="entry name" value="NAD(P)-binding Rossmann-fold domains"/>
    <property type="match status" value="1"/>
</dbReference>
<keyword evidence="2" id="KW-0472">Membrane</keyword>
<feature type="transmembrane region" description="Helical" evidence="2">
    <location>
        <begin position="7"/>
        <end position="29"/>
    </location>
</feature>
<keyword evidence="2" id="KW-0812">Transmembrane</keyword>